<organism evidence="11 12">
    <name type="scientific">Lactuca sativa</name>
    <name type="common">Garden lettuce</name>
    <dbReference type="NCBI Taxonomy" id="4236"/>
    <lineage>
        <taxon>Eukaryota</taxon>
        <taxon>Viridiplantae</taxon>
        <taxon>Streptophyta</taxon>
        <taxon>Embryophyta</taxon>
        <taxon>Tracheophyta</taxon>
        <taxon>Spermatophyta</taxon>
        <taxon>Magnoliopsida</taxon>
        <taxon>eudicotyledons</taxon>
        <taxon>Gunneridae</taxon>
        <taxon>Pentapetalae</taxon>
        <taxon>asterids</taxon>
        <taxon>campanulids</taxon>
        <taxon>Asterales</taxon>
        <taxon>Asteraceae</taxon>
        <taxon>Cichorioideae</taxon>
        <taxon>Cichorieae</taxon>
        <taxon>Lactucinae</taxon>
        <taxon>Lactuca</taxon>
    </lineage>
</organism>
<dbReference type="GO" id="GO:0007019">
    <property type="term" value="P:microtubule depolymerization"/>
    <property type="evidence" value="ECO:0000318"/>
    <property type="project" value="GO_Central"/>
</dbReference>
<dbReference type="GO" id="GO:0008017">
    <property type="term" value="F:microtubule binding"/>
    <property type="evidence" value="ECO:0007669"/>
    <property type="project" value="UniProtKB-UniRule"/>
</dbReference>
<feature type="compositionally biased region" description="Basic and acidic residues" evidence="9">
    <location>
        <begin position="748"/>
        <end position="763"/>
    </location>
</feature>
<dbReference type="InterPro" id="IPR001680">
    <property type="entry name" value="WD40_rpt"/>
</dbReference>
<protein>
    <recommendedName>
        <fullName evidence="7">Katanin p80 WD40 repeat-containing subunit B1 homolog</fullName>
    </recommendedName>
</protein>
<keyword evidence="4 7" id="KW-0493">Microtubule</keyword>
<dbReference type="PROSITE" id="PS50082">
    <property type="entry name" value="WD_REPEATS_2"/>
    <property type="match status" value="5"/>
</dbReference>
<dbReference type="GO" id="GO:0005737">
    <property type="term" value="C:cytoplasm"/>
    <property type="evidence" value="ECO:0007669"/>
    <property type="project" value="UniProtKB-UniRule"/>
</dbReference>
<dbReference type="SUPFAM" id="SSF50978">
    <property type="entry name" value="WD40 repeat-like"/>
    <property type="match status" value="1"/>
</dbReference>
<feature type="compositionally biased region" description="Basic and acidic residues" evidence="9">
    <location>
        <begin position="482"/>
        <end position="500"/>
    </location>
</feature>
<keyword evidence="12" id="KW-1185">Reference proteome</keyword>
<dbReference type="SMART" id="SM00320">
    <property type="entry name" value="WD40"/>
    <property type="match status" value="6"/>
</dbReference>
<name>A0A9R1X6E5_LACSA</name>
<dbReference type="InterPro" id="IPR028021">
    <property type="entry name" value="Katanin_C-terminal"/>
</dbReference>
<dbReference type="GO" id="GO:0051013">
    <property type="term" value="P:microtubule severing"/>
    <property type="evidence" value="ECO:0007669"/>
    <property type="project" value="UniProtKB-UniRule"/>
</dbReference>
<feature type="compositionally biased region" description="Polar residues" evidence="9">
    <location>
        <begin position="501"/>
        <end position="510"/>
    </location>
</feature>
<sequence length="1013" mass="112334">MNMFNDEEFVAHSANVNCLKIGKKTRRNFITGGDDEKVNLWSIGKPTAITSLSGHTSPIESVAFDSTEVLVAAGASSGVIKLWDLEETKGKITNSFITYVKTNIINCNQLYKNLNFCLIPNSNAVVRTLNGHRSYCTAVEFHPFGEFFASGSMDTNLKIWDIRKKGCIHTYKGHRRAVSTIRFSPDGRWVVSGGLDNVIKIWDLTAGKLLHEFKFHEGHIKSMDFHPLEFLLATGSSDKTVKFWDLETFELIGTTRPEATGVRSITFHPDGRTIFCGLDSSLKVYSWEPIICHDSLDMGWSTLGDLCINDGKLVGCSYYQNSVAVWVADTSLIEQSGPSNLAEENTRMPHKFKLQKDLTERVESPRRSTMSSDDDTKDIKNIYVDTAGMTPVSSKVVNLQNPKEIHNLVTPNPTLPPAAAKITSKPLINEQDNTAASLKPSHRRKPSTTKLDIEGLSITVESGLKSGSDPDAAKVSNLQRRVLSDDAAKDSSEEKTKESQKASSPSNESVDSNKELKSVKYVNGVAVVHGRTRSLVERFEKREKLNTDESQLPDPSARVLTNTDTPAPIMNPTPEPEPKTFTMPGKRPDVTKIPIKVPEAETFTIPEKRPDLTKIPIKASASETFTIPEKRPDVTKMPIKTPEAVTFTMPEKIPHVTKMPIKAPEAETYTMPVVTKMPLKEPEAETFTMPDVTKMPLKAAEAETFNMNDVTKMPLKAPEAENFMMPEKIPDVVSSASNEATKSPTRVQKHDSRPNTRSEDTHVQRPRTAPSMLPEKGKVSPMPRSISSRRLMPEKLRTPSPMVVARRSTASSRVMPERTRISSVLVSPRHDTINNRMIPQKPKSSPLMDDNGPQTTGRGLVSKKDNDDVAEDLMTNHDVFLSSLRSRLTKLQVVRHFWEHNDTKGAIDALRKLPDHAVQADVVNVLMERMDSLTLDLFSCLLPVLLELLDSNTERHISVSLQLLLKLVAVFGPVVSSTISAPPAVGVDLHAEKRRGGLVARCAQELNIILQKS</sequence>
<keyword evidence="5" id="KW-0677">Repeat</keyword>
<evidence type="ECO:0000313" key="12">
    <source>
        <dbReference type="Proteomes" id="UP000235145"/>
    </source>
</evidence>
<evidence type="ECO:0000313" key="11">
    <source>
        <dbReference type="EMBL" id="KAJ0197567.1"/>
    </source>
</evidence>
<keyword evidence="6 7" id="KW-0206">Cytoskeleton</keyword>
<gene>
    <name evidence="11" type="ORF">LSAT_V11C700350510</name>
</gene>
<evidence type="ECO:0000256" key="5">
    <source>
        <dbReference type="ARBA" id="ARBA00022737"/>
    </source>
</evidence>
<feature type="region of interest" description="Disordered" evidence="9">
    <location>
        <begin position="424"/>
        <end position="515"/>
    </location>
</feature>
<feature type="repeat" description="WD" evidence="8">
    <location>
        <begin position="213"/>
        <end position="254"/>
    </location>
</feature>
<evidence type="ECO:0000256" key="9">
    <source>
        <dbReference type="SAM" id="MobiDB-lite"/>
    </source>
</evidence>
<dbReference type="PROSITE" id="PS50294">
    <property type="entry name" value="WD_REPEATS_REGION"/>
    <property type="match status" value="4"/>
</dbReference>
<evidence type="ECO:0000256" key="4">
    <source>
        <dbReference type="ARBA" id="ARBA00022701"/>
    </source>
</evidence>
<dbReference type="GO" id="GO:0005874">
    <property type="term" value="C:microtubule"/>
    <property type="evidence" value="ECO:0007669"/>
    <property type="project" value="UniProtKB-KW"/>
</dbReference>
<dbReference type="FunFam" id="2.130.10.10:FF:000897">
    <property type="entry name" value="Katanin p80 WD40 repeat-containing subunit B1 homolog"/>
    <property type="match status" value="1"/>
</dbReference>
<comment type="similarity">
    <text evidence="7">Belongs to the WD repeat KATNB1 family.</text>
</comment>
<dbReference type="CDD" id="cd00200">
    <property type="entry name" value="WD40"/>
    <property type="match status" value="1"/>
</dbReference>
<feature type="repeat" description="WD" evidence="8">
    <location>
        <begin position="9"/>
        <end position="51"/>
    </location>
</feature>
<feature type="repeat" description="WD" evidence="8">
    <location>
        <begin position="52"/>
        <end position="93"/>
    </location>
</feature>
<evidence type="ECO:0000256" key="8">
    <source>
        <dbReference type="PROSITE-ProRule" id="PRU00221"/>
    </source>
</evidence>
<dbReference type="InterPro" id="IPR019775">
    <property type="entry name" value="WD40_repeat_CS"/>
</dbReference>
<dbReference type="PRINTS" id="PR00320">
    <property type="entry name" value="GPROTEINBRPT"/>
</dbReference>
<accession>A0A9R1X6E5</accession>
<feature type="region of interest" description="Disordered" evidence="9">
    <location>
        <begin position="834"/>
        <end position="862"/>
    </location>
</feature>
<evidence type="ECO:0000256" key="6">
    <source>
        <dbReference type="ARBA" id="ARBA00023212"/>
    </source>
</evidence>
<feature type="repeat" description="WD" evidence="8">
    <location>
        <begin position="129"/>
        <end position="170"/>
    </location>
</feature>
<evidence type="ECO:0000256" key="2">
    <source>
        <dbReference type="ARBA" id="ARBA00022490"/>
    </source>
</evidence>
<comment type="subcellular location">
    <subcellularLocation>
        <location evidence="1 7">Cytoplasm</location>
        <location evidence="1 7">Cytoskeleton</location>
    </subcellularLocation>
</comment>
<dbReference type="Gene3D" id="2.130.10.10">
    <property type="entry name" value="YVTN repeat-like/Quinoprotein amine dehydrogenase"/>
    <property type="match status" value="2"/>
</dbReference>
<feature type="region of interest" description="Disordered" evidence="9">
    <location>
        <begin position="356"/>
        <end position="376"/>
    </location>
</feature>
<feature type="repeat" description="WD" evidence="8">
    <location>
        <begin position="171"/>
        <end position="212"/>
    </location>
</feature>
<dbReference type="GO" id="GO:0008352">
    <property type="term" value="C:katanin complex"/>
    <property type="evidence" value="ECO:0000318"/>
    <property type="project" value="GO_Central"/>
</dbReference>
<feature type="region of interest" description="Disordered" evidence="9">
    <location>
        <begin position="733"/>
        <end position="785"/>
    </location>
</feature>
<dbReference type="Proteomes" id="UP000235145">
    <property type="component" value="Unassembled WGS sequence"/>
</dbReference>
<dbReference type="InterPro" id="IPR020472">
    <property type="entry name" value="WD40_PAC1"/>
</dbReference>
<evidence type="ECO:0000259" key="10">
    <source>
        <dbReference type="Pfam" id="PF13925"/>
    </source>
</evidence>
<evidence type="ECO:0000256" key="3">
    <source>
        <dbReference type="ARBA" id="ARBA00022574"/>
    </source>
</evidence>
<dbReference type="InterPro" id="IPR036322">
    <property type="entry name" value="WD40_repeat_dom_sf"/>
</dbReference>
<evidence type="ECO:0000256" key="1">
    <source>
        <dbReference type="ARBA" id="ARBA00004245"/>
    </source>
</evidence>
<comment type="function">
    <text evidence="7">May participate in a complex which severs microtubules in an ATP-dependent manner. Microtubule severing may promote rapid reorganization of cellular microtubule arrays.</text>
</comment>
<comment type="caution">
    <text evidence="11">The sequence shown here is derived from an EMBL/GenBank/DDBJ whole genome shotgun (WGS) entry which is preliminary data.</text>
</comment>
<dbReference type="Pfam" id="PF00400">
    <property type="entry name" value="WD40"/>
    <property type="match status" value="6"/>
</dbReference>
<proteinExistence type="inferred from homology"/>
<dbReference type="PANTHER" id="PTHR19845:SF15">
    <property type="entry name" value="KATANIN P80 WD40 REPEAT-CONTAINING SUBUNIT B1 HOMOLOG KTN80.2"/>
    <property type="match status" value="1"/>
</dbReference>
<reference evidence="11 12" key="1">
    <citation type="journal article" date="2017" name="Nat. Commun.">
        <title>Genome assembly with in vitro proximity ligation data and whole-genome triplication in lettuce.</title>
        <authorList>
            <person name="Reyes-Chin-Wo S."/>
            <person name="Wang Z."/>
            <person name="Yang X."/>
            <person name="Kozik A."/>
            <person name="Arikit S."/>
            <person name="Song C."/>
            <person name="Xia L."/>
            <person name="Froenicke L."/>
            <person name="Lavelle D.O."/>
            <person name="Truco M.J."/>
            <person name="Xia R."/>
            <person name="Zhu S."/>
            <person name="Xu C."/>
            <person name="Xu H."/>
            <person name="Xu X."/>
            <person name="Cox K."/>
            <person name="Korf I."/>
            <person name="Meyers B.C."/>
            <person name="Michelmore R.W."/>
        </authorList>
    </citation>
    <scope>NUCLEOTIDE SEQUENCE [LARGE SCALE GENOMIC DNA]</scope>
    <source>
        <strain evidence="12">cv. Salinas</strain>
        <tissue evidence="11">Seedlings</tissue>
    </source>
</reference>
<feature type="compositionally biased region" description="Polar residues" evidence="9">
    <location>
        <begin position="734"/>
        <end position="746"/>
    </location>
</feature>
<dbReference type="PANTHER" id="PTHR19845">
    <property type="entry name" value="KATANIN P80 SUBUNIT"/>
    <property type="match status" value="1"/>
</dbReference>
<keyword evidence="2 7" id="KW-0963">Cytoplasm</keyword>
<dbReference type="Pfam" id="PF13925">
    <property type="entry name" value="Katanin_con80"/>
    <property type="match status" value="1"/>
</dbReference>
<dbReference type="InterPro" id="IPR015943">
    <property type="entry name" value="WD40/YVTN_repeat-like_dom_sf"/>
</dbReference>
<dbReference type="InterPro" id="IPR026962">
    <property type="entry name" value="KTNB1"/>
</dbReference>
<dbReference type="EMBL" id="NBSK02000007">
    <property type="protein sequence ID" value="KAJ0197567.1"/>
    <property type="molecule type" value="Genomic_DNA"/>
</dbReference>
<feature type="region of interest" description="Disordered" evidence="9">
    <location>
        <begin position="542"/>
        <end position="590"/>
    </location>
</feature>
<keyword evidence="3 8" id="KW-0853">WD repeat</keyword>
<feature type="compositionally biased region" description="Basic and acidic residues" evidence="9">
    <location>
        <begin position="356"/>
        <end position="366"/>
    </location>
</feature>
<evidence type="ECO:0000256" key="7">
    <source>
        <dbReference type="HAMAP-Rule" id="MF_03022"/>
    </source>
</evidence>
<dbReference type="AlphaFoldDB" id="A0A9R1X6E5"/>
<dbReference type="PROSITE" id="PS00678">
    <property type="entry name" value="WD_REPEATS_1"/>
    <property type="match status" value="2"/>
</dbReference>
<feature type="domain" description="Katanin p80 subunit C-terminal" evidence="10">
    <location>
        <begin position="876"/>
        <end position="1007"/>
    </location>
</feature>
<dbReference type="HAMAP" id="MF_03022">
    <property type="entry name" value="Katanin_p80_B1"/>
    <property type="match status" value="1"/>
</dbReference>